<keyword evidence="2 6" id="KW-0547">Nucleotide-binding</keyword>
<dbReference type="GO" id="GO:0051082">
    <property type="term" value="F:unfolded protein binding"/>
    <property type="evidence" value="ECO:0007669"/>
    <property type="project" value="UniProtKB-UniRule"/>
</dbReference>
<dbReference type="Gene3D" id="3.50.7.10">
    <property type="entry name" value="GroEL"/>
    <property type="match status" value="1"/>
</dbReference>
<dbReference type="CDD" id="cd03344">
    <property type="entry name" value="GroEL"/>
    <property type="match status" value="1"/>
</dbReference>
<reference evidence="9" key="1">
    <citation type="journal article" date="2021" name="PeerJ">
        <title>Extensive microbial diversity within the chicken gut microbiome revealed by metagenomics and culture.</title>
        <authorList>
            <person name="Gilroy R."/>
            <person name="Ravi A."/>
            <person name="Getino M."/>
            <person name="Pursley I."/>
            <person name="Horton D.L."/>
            <person name="Alikhan N.F."/>
            <person name="Baker D."/>
            <person name="Gharbi K."/>
            <person name="Hall N."/>
            <person name="Watson M."/>
            <person name="Adriaenssens E.M."/>
            <person name="Foster-Nyarko E."/>
            <person name="Jarju S."/>
            <person name="Secka A."/>
            <person name="Antonio M."/>
            <person name="Oren A."/>
            <person name="Chaudhuri R.R."/>
            <person name="La Ragione R."/>
            <person name="Hildebrand F."/>
            <person name="Pallen M.J."/>
        </authorList>
    </citation>
    <scope>NUCLEOTIDE SEQUENCE</scope>
    <source>
        <strain evidence="9">CHK187-5294</strain>
    </source>
</reference>
<dbReference type="GO" id="GO:0042026">
    <property type="term" value="P:protein refolding"/>
    <property type="evidence" value="ECO:0007669"/>
    <property type="project" value="UniProtKB-UniRule"/>
</dbReference>
<name>A0A9D2IEH4_9FIRM</name>
<feature type="binding site" evidence="6">
    <location>
        <begin position="480"/>
        <end position="482"/>
    </location>
    <ligand>
        <name>ATP</name>
        <dbReference type="ChEBI" id="CHEBI:30616"/>
    </ligand>
</feature>
<evidence type="ECO:0000313" key="10">
    <source>
        <dbReference type="Proteomes" id="UP000824132"/>
    </source>
</evidence>
<keyword evidence="3 6" id="KW-0067">ATP-binding</keyword>
<dbReference type="InterPro" id="IPR027410">
    <property type="entry name" value="TCP-1-like_intermed_sf"/>
</dbReference>
<evidence type="ECO:0000313" key="9">
    <source>
        <dbReference type="EMBL" id="HIZ04098.1"/>
    </source>
</evidence>
<comment type="subcellular location">
    <subcellularLocation>
        <location evidence="6">Cytoplasm</location>
    </subcellularLocation>
</comment>
<dbReference type="InterPro" id="IPR018370">
    <property type="entry name" value="Chaperonin_Cpn60_CS"/>
</dbReference>
<comment type="similarity">
    <text evidence="1 6 7">Belongs to the chaperonin (HSP60) family.</text>
</comment>
<dbReference type="Gene3D" id="1.10.560.10">
    <property type="entry name" value="GroEL-like equatorial domain"/>
    <property type="match status" value="1"/>
</dbReference>
<protein>
    <recommendedName>
        <fullName evidence="6">Chaperonin GroEL</fullName>
        <ecNumber evidence="6">5.6.1.7</ecNumber>
    </recommendedName>
    <alternativeName>
        <fullName evidence="6">60 kDa chaperonin</fullName>
    </alternativeName>
    <alternativeName>
        <fullName evidence="6">Chaperonin-60</fullName>
        <shortName evidence="6">Cpn60</shortName>
    </alternativeName>
</protein>
<dbReference type="PANTHER" id="PTHR45633">
    <property type="entry name" value="60 KDA HEAT SHOCK PROTEIN, MITOCHONDRIAL"/>
    <property type="match status" value="1"/>
</dbReference>
<dbReference type="InterPro" id="IPR027409">
    <property type="entry name" value="GroEL-like_apical_dom_sf"/>
</dbReference>
<comment type="caution">
    <text evidence="9">The sequence shown here is derived from an EMBL/GenBank/DDBJ whole genome shotgun (WGS) entry which is preliminary data.</text>
</comment>
<evidence type="ECO:0000256" key="7">
    <source>
        <dbReference type="RuleBase" id="RU000418"/>
    </source>
</evidence>
<evidence type="ECO:0000256" key="1">
    <source>
        <dbReference type="ARBA" id="ARBA00006607"/>
    </source>
</evidence>
<feature type="binding site" evidence="6">
    <location>
        <position position="414"/>
    </location>
    <ligand>
        <name>ATP</name>
        <dbReference type="ChEBI" id="CHEBI:30616"/>
    </ligand>
</feature>
<dbReference type="AlphaFoldDB" id="A0A9D2IEH4"/>
<dbReference type="SUPFAM" id="SSF48592">
    <property type="entry name" value="GroEL equatorial domain-like"/>
    <property type="match status" value="1"/>
</dbReference>
<dbReference type="SUPFAM" id="SSF54849">
    <property type="entry name" value="GroEL-intermediate domain like"/>
    <property type="match status" value="1"/>
</dbReference>
<dbReference type="EMBL" id="DXCL01000044">
    <property type="protein sequence ID" value="HIZ04098.1"/>
    <property type="molecule type" value="Genomic_DNA"/>
</dbReference>
<comment type="function">
    <text evidence="6 8">Together with its co-chaperonin GroES, plays an essential role in assisting protein folding. The GroEL-GroES system forms a nano-cage that allows encapsulation of the non-native substrate proteins and provides a physical environment optimized to promote and accelerate protein folding.</text>
</comment>
<dbReference type="NCBIfam" id="NF009487">
    <property type="entry name" value="PRK12849.1"/>
    <property type="match status" value="1"/>
</dbReference>
<evidence type="ECO:0000256" key="2">
    <source>
        <dbReference type="ARBA" id="ARBA00022741"/>
    </source>
</evidence>
<comment type="caution">
    <text evidence="6">Lacks conserved residue(s) required for the propagation of feature annotation.</text>
</comment>
<evidence type="ECO:0000256" key="5">
    <source>
        <dbReference type="ARBA" id="ARBA00023235"/>
    </source>
</evidence>
<comment type="subunit">
    <text evidence="6 8">Forms a cylinder of 14 subunits composed of two heptameric rings stacked back-to-back. Interacts with the co-chaperonin GroES.</text>
</comment>
<organism evidence="9 10">
    <name type="scientific">Candidatus Borkfalkia avistercoris</name>
    <dbReference type="NCBI Taxonomy" id="2838504"/>
    <lineage>
        <taxon>Bacteria</taxon>
        <taxon>Bacillati</taxon>
        <taxon>Bacillota</taxon>
        <taxon>Clostridia</taxon>
        <taxon>Christensenellales</taxon>
        <taxon>Christensenellaceae</taxon>
        <taxon>Candidatus Borkfalkia</taxon>
    </lineage>
</organism>
<dbReference type="GO" id="GO:0016853">
    <property type="term" value="F:isomerase activity"/>
    <property type="evidence" value="ECO:0007669"/>
    <property type="project" value="UniProtKB-KW"/>
</dbReference>
<feature type="binding site" evidence="6">
    <location>
        <begin position="87"/>
        <end position="91"/>
    </location>
    <ligand>
        <name>ATP</name>
        <dbReference type="ChEBI" id="CHEBI:30616"/>
    </ligand>
</feature>
<dbReference type="GO" id="GO:0005524">
    <property type="term" value="F:ATP binding"/>
    <property type="evidence" value="ECO:0007669"/>
    <property type="project" value="UniProtKB-UniRule"/>
</dbReference>
<reference evidence="9" key="2">
    <citation type="submission" date="2021-04" db="EMBL/GenBank/DDBJ databases">
        <authorList>
            <person name="Gilroy R."/>
        </authorList>
    </citation>
    <scope>NUCLEOTIDE SEQUENCE</scope>
    <source>
        <strain evidence="9">CHK187-5294</strain>
    </source>
</reference>
<dbReference type="NCBIfam" id="NF009488">
    <property type="entry name" value="PRK12850.1"/>
    <property type="match status" value="1"/>
</dbReference>
<dbReference type="EC" id="5.6.1.7" evidence="6"/>
<dbReference type="GO" id="GO:0005737">
    <property type="term" value="C:cytoplasm"/>
    <property type="evidence" value="ECO:0007669"/>
    <property type="project" value="UniProtKB-SubCell"/>
</dbReference>
<dbReference type="PROSITE" id="PS00296">
    <property type="entry name" value="CHAPERONINS_CPN60"/>
    <property type="match status" value="1"/>
</dbReference>
<evidence type="ECO:0000256" key="3">
    <source>
        <dbReference type="ARBA" id="ARBA00022840"/>
    </source>
</evidence>
<dbReference type="Proteomes" id="UP000824132">
    <property type="component" value="Unassembled WGS sequence"/>
</dbReference>
<dbReference type="NCBIfam" id="NF009489">
    <property type="entry name" value="PRK12851.1"/>
    <property type="match status" value="1"/>
</dbReference>
<gene>
    <name evidence="6 9" type="primary">groL</name>
    <name evidence="6" type="synonym">groEL</name>
    <name evidence="9" type="ORF">H9727_07415</name>
</gene>
<dbReference type="GO" id="GO:0140662">
    <property type="term" value="F:ATP-dependent protein folding chaperone"/>
    <property type="evidence" value="ECO:0007669"/>
    <property type="project" value="InterPro"/>
</dbReference>
<proteinExistence type="inferred from homology"/>
<dbReference type="InterPro" id="IPR027413">
    <property type="entry name" value="GROEL-like_equatorial_sf"/>
</dbReference>
<feature type="binding site" evidence="6">
    <location>
        <begin position="30"/>
        <end position="33"/>
    </location>
    <ligand>
        <name>ATP</name>
        <dbReference type="ChEBI" id="CHEBI:30616"/>
    </ligand>
</feature>
<sequence length="543" mass="57087">MMAKQIKYGDDARKALEKGVNTLADTVKITLGPKGRNVVLDKKFGAPLITNDGVTIAKEIELEDPFENMGAQLVKEVSTKTNDVAGDGTTTAVVLAQAIIREGLKNLAAGANPIILRKGIDKAVDTAVAEIKKISKTVDSKLAIAQVASISAGDETVGQLISDAMEKVGKDGVITVEEGKTMNTELTTVEGMQFDRGYASAYMVTNTDKMEAVLDSPYILITDKKISNLQEILPIIEPLAQQGARLLIIAEDVEGDALAALIVNKLKGVFNCVAVKAPGFGDRRKAMLEDIAILTGGTVVSSDLGYEFKDVTQDMLGRAAQVKVDKDNTTIVSGAGDPENIKARVNAIKAQIAETTSDYDREKLQERLAKLAGGVAVINVGAATEVEMKEKKLRIEDALAATRAAVEEGIVPGGGVALLSTIPALKKLIDSLEGDEKTGAAIILKAVEEPIRQIAKNAGLDGSVIVEKITSSKKANYGFDALKNRYTDMVESGIIDPTKVARSVLQNAASVAATLLTTESVVTDIPAPEPAAPAGGGMGGGMY</sequence>
<dbReference type="InterPro" id="IPR002423">
    <property type="entry name" value="Cpn60/GroEL/TCP-1"/>
</dbReference>
<dbReference type="PRINTS" id="PR00298">
    <property type="entry name" value="CHAPERONIN60"/>
</dbReference>
<keyword evidence="5 6" id="KW-0413">Isomerase</keyword>
<dbReference type="NCBIfam" id="NF000592">
    <property type="entry name" value="PRK00013.1"/>
    <property type="match status" value="1"/>
</dbReference>
<dbReference type="FunFam" id="3.50.7.10:FF:000001">
    <property type="entry name" value="60 kDa chaperonin"/>
    <property type="match status" value="1"/>
</dbReference>
<accession>A0A9D2IEH4</accession>
<dbReference type="HAMAP" id="MF_00600">
    <property type="entry name" value="CH60"/>
    <property type="match status" value="1"/>
</dbReference>
<dbReference type="Gene3D" id="3.30.260.10">
    <property type="entry name" value="TCP-1-like chaperonin intermediate domain"/>
    <property type="match status" value="1"/>
</dbReference>
<evidence type="ECO:0000256" key="4">
    <source>
        <dbReference type="ARBA" id="ARBA00023186"/>
    </source>
</evidence>
<feature type="binding site" evidence="6">
    <location>
        <position position="496"/>
    </location>
    <ligand>
        <name>ATP</name>
        <dbReference type="ChEBI" id="CHEBI:30616"/>
    </ligand>
</feature>
<evidence type="ECO:0000256" key="8">
    <source>
        <dbReference type="RuleBase" id="RU000419"/>
    </source>
</evidence>
<keyword evidence="4 6" id="KW-0143">Chaperone</keyword>
<keyword evidence="6" id="KW-0963">Cytoplasm</keyword>
<dbReference type="NCBIfam" id="TIGR02348">
    <property type="entry name" value="GroEL"/>
    <property type="match status" value="1"/>
</dbReference>
<evidence type="ECO:0000256" key="6">
    <source>
        <dbReference type="HAMAP-Rule" id="MF_00600"/>
    </source>
</evidence>
<dbReference type="InterPro" id="IPR001844">
    <property type="entry name" value="Cpn60/GroEL"/>
</dbReference>
<dbReference type="Pfam" id="PF00118">
    <property type="entry name" value="Cpn60_TCP1"/>
    <property type="match status" value="1"/>
</dbReference>
<dbReference type="SUPFAM" id="SSF52029">
    <property type="entry name" value="GroEL apical domain-like"/>
    <property type="match status" value="1"/>
</dbReference>